<comment type="subcellular location">
    <subcellularLocation>
        <location evidence="3">Membrane</location>
        <topology evidence="3">Multi-pass membrane protein</topology>
    </subcellularLocation>
</comment>
<comment type="similarity">
    <text evidence="14">Belongs to the NnrE/AIBP family.</text>
</comment>
<dbReference type="GO" id="GO:0005783">
    <property type="term" value="C:endoplasmic reticulum"/>
    <property type="evidence" value="ECO:0007669"/>
    <property type="project" value="UniProtKB-ARBA"/>
</dbReference>
<feature type="binding site" evidence="14">
    <location>
        <position position="430"/>
    </location>
    <ligand>
        <name>(6S)-NADPHX</name>
        <dbReference type="ChEBI" id="CHEBI:64076"/>
    </ligand>
</feature>
<gene>
    <name evidence="18" type="ORF">BYL167_LOCUS3967</name>
</gene>
<keyword evidence="13 14" id="KW-0413">Isomerase</keyword>
<feature type="transmembrane region" description="Helical" evidence="16">
    <location>
        <begin position="131"/>
        <end position="148"/>
    </location>
</feature>
<evidence type="ECO:0000256" key="1">
    <source>
        <dbReference type="ARBA" id="ARBA00000013"/>
    </source>
</evidence>
<evidence type="ECO:0000259" key="17">
    <source>
        <dbReference type="PROSITE" id="PS51385"/>
    </source>
</evidence>
<feature type="domain" description="YjeF N-terminal" evidence="17">
    <location>
        <begin position="283"/>
        <end position="489"/>
    </location>
</feature>
<name>A0A8S2JN14_9BILA</name>
<dbReference type="InterPro" id="IPR004443">
    <property type="entry name" value="YjeF_N_dom"/>
</dbReference>
<organism evidence="18 19">
    <name type="scientific">Rotaria magnacalcarata</name>
    <dbReference type="NCBI Taxonomy" id="392030"/>
    <lineage>
        <taxon>Eukaryota</taxon>
        <taxon>Metazoa</taxon>
        <taxon>Spiralia</taxon>
        <taxon>Gnathifera</taxon>
        <taxon>Rotifera</taxon>
        <taxon>Eurotatoria</taxon>
        <taxon>Bdelloidea</taxon>
        <taxon>Philodinida</taxon>
        <taxon>Philodinidae</taxon>
        <taxon>Rotaria</taxon>
    </lineage>
</organism>
<feature type="binding site" evidence="14">
    <location>
        <position position="410"/>
    </location>
    <ligand>
        <name>(6S)-NADPHX</name>
        <dbReference type="ChEBI" id="CHEBI:64076"/>
    </ligand>
</feature>
<evidence type="ECO:0000256" key="15">
    <source>
        <dbReference type="SAM" id="MobiDB-lite"/>
    </source>
</evidence>
<accession>A0A8S2JN14</accession>
<keyword evidence="7 14" id="KW-0547">Nucleotide-binding</keyword>
<keyword evidence="8" id="KW-0521">NADP</keyword>
<dbReference type="InterPro" id="IPR057282">
    <property type="entry name" value="RETREG1-3-like_RHD"/>
</dbReference>
<feature type="transmembrane region" description="Helical" evidence="16">
    <location>
        <begin position="107"/>
        <end position="125"/>
    </location>
</feature>
<evidence type="ECO:0000256" key="11">
    <source>
        <dbReference type="ARBA" id="ARBA00023027"/>
    </source>
</evidence>
<keyword evidence="11 14" id="KW-0520">NAD</keyword>
<dbReference type="SUPFAM" id="SSF64153">
    <property type="entry name" value="YjeF N-terminal domain-like"/>
    <property type="match status" value="1"/>
</dbReference>
<keyword evidence="12 16" id="KW-0472">Membrane</keyword>
<dbReference type="NCBIfam" id="TIGR00197">
    <property type="entry name" value="yjeF_nterm"/>
    <property type="match status" value="1"/>
</dbReference>
<keyword evidence="5 16" id="KW-0812">Transmembrane</keyword>
<dbReference type="PANTHER" id="PTHR13232:SF10">
    <property type="entry name" value="NAD(P)H-HYDRATE EPIMERASE"/>
    <property type="match status" value="1"/>
</dbReference>
<sequence>MENIILSLESTFHRIEKFILWHNRYASLLAFTIGHGIFYAVARAGLKPYCAITLVVFIFHVLDCIKKKRVCDEEKNLSELTKLILRSYRYVCNTNEKLNIIKSENRAKYSIIIMIVCLILSYIGMKINGYYVSYLVMLILFTLPAIIYHKLITKLLKRLAPILEQLDQSMEYKRRTLIDRKDLLVKMQTPGLNEDNEDEDISRLKQQQEIRKKDRSLIINDDDVDEEENEQNSISTNDESKPLFDSQLPNSNVQMRLINRLFSFRPIKTMTTPKVSYLTQRQAKDIDEELFNEYKFSVDQLMELAGLSCAAAIEKAYNDKNQYSKCLVIVGGGNNGGDGLVCARHLKLFGYEPFVFYPKRTDKPLYRNLLHQCERMNIEVIDTMPTESNINLIVDAIFGFGFAGEIREPYNQILKEIKTLEKTKPVVSIDIPSGWDVEKGPINDDCIQPDCVISLTAPKLCMQYFQGKYHFLGGRFVPKALEEKYKINLPNYSNSEQIIQI</sequence>
<dbReference type="PROSITE" id="PS51385">
    <property type="entry name" value="YJEF_N"/>
    <property type="match status" value="1"/>
</dbReference>
<evidence type="ECO:0000256" key="2">
    <source>
        <dbReference type="ARBA" id="ARBA00000909"/>
    </source>
</evidence>
<evidence type="ECO:0000313" key="18">
    <source>
        <dbReference type="EMBL" id="CAF3818547.1"/>
    </source>
</evidence>
<dbReference type="EMBL" id="CAJOBH010000806">
    <property type="protein sequence ID" value="CAF3818547.1"/>
    <property type="molecule type" value="Genomic_DNA"/>
</dbReference>
<dbReference type="Proteomes" id="UP000681967">
    <property type="component" value="Unassembled WGS sequence"/>
</dbReference>
<feature type="region of interest" description="Disordered" evidence="15">
    <location>
        <begin position="221"/>
        <end position="246"/>
    </location>
</feature>
<dbReference type="Pfam" id="PF24456">
    <property type="entry name" value="RHD_RETREG1-3"/>
    <property type="match status" value="1"/>
</dbReference>
<feature type="binding site" evidence="14">
    <location>
        <begin position="399"/>
        <end position="405"/>
    </location>
    <ligand>
        <name>(6S)-NADPHX</name>
        <dbReference type="ChEBI" id="CHEBI:64076"/>
    </ligand>
</feature>
<evidence type="ECO:0000256" key="9">
    <source>
        <dbReference type="ARBA" id="ARBA00022958"/>
    </source>
</evidence>
<evidence type="ECO:0000256" key="6">
    <source>
        <dbReference type="ARBA" id="ARBA00022723"/>
    </source>
</evidence>
<evidence type="ECO:0000313" key="19">
    <source>
        <dbReference type="Proteomes" id="UP000681967"/>
    </source>
</evidence>
<comment type="cofactor">
    <cofactor evidence="14">
        <name>K(+)</name>
        <dbReference type="ChEBI" id="CHEBI:29103"/>
    </cofactor>
    <text evidence="14">Binds 1 potassium ion per subunit.</text>
</comment>
<dbReference type="PANTHER" id="PTHR13232">
    <property type="entry name" value="NAD(P)H-HYDRATE EPIMERASE"/>
    <property type="match status" value="1"/>
</dbReference>
<dbReference type="GO" id="GO:0052856">
    <property type="term" value="F:NAD(P)HX epimerase activity"/>
    <property type="evidence" value="ECO:0007669"/>
    <property type="project" value="UniProtKB-UniRule"/>
</dbReference>
<dbReference type="GO" id="GO:0016020">
    <property type="term" value="C:membrane"/>
    <property type="evidence" value="ECO:0007669"/>
    <property type="project" value="UniProtKB-SubCell"/>
</dbReference>
<dbReference type="InterPro" id="IPR036652">
    <property type="entry name" value="YjeF_N_dom_sf"/>
</dbReference>
<feature type="compositionally biased region" description="Acidic residues" evidence="15">
    <location>
        <begin position="221"/>
        <end position="230"/>
    </location>
</feature>
<evidence type="ECO:0000256" key="8">
    <source>
        <dbReference type="ARBA" id="ARBA00022857"/>
    </source>
</evidence>
<feature type="binding site" evidence="14">
    <location>
        <position position="335"/>
    </location>
    <ligand>
        <name>K(+)</name>
        <dbReference type="ChEBI" id="CHEBI:29103"/>
    </ligand>
</feature>
<feature type="transmembrane region" description="Helical" evidence="16">
    <location>
        <begin position="21"/>
        <end position="40"/>
    </location>
</feature>
<evidence type="ECO:0000256" key="5">
    <source>
        <dbReference type="ARBA" id="ARBA00022692"/>
    </source>
</evidence>
<evidence type="ECO:0000256" key="7">
    <source>
        <dbReference type="ARBA" id="ARBA00022741"/>
    </source>
</evidence>
<keyword evidence="9 14" id="KW-0630">Potassium</keyword>
<evidence type="ECO:0000256" key="16">
    <source>
        <dbReference type="SAM" id="Phobius"/>
    </source>
</evidence>
<evidence type="ECO:0000256" key="14">
    <source>
        <dbReference type="HAMAP-Rule" id="MF_03159"/>
    </source>
</evidence>
<feature type="binding site" evidence="14">
    <location>
        <position position="433"/>
    </location>
    <ligand>
        <name>K(+)</name>
        <dbReference type="ChEBI" id="CHEBI:29103"/>
    </ligand>
</feature>
<evidence type="ECO:0000256" key="12">
    <source>
        <dbReference type="ARBA" id="ARBA00023136"/>
    </source>
</evidence>
<feature type="binding site" evidence="14">
    <location>
        <position position="395"/>
    </location>
    <ligand>
        <name>K(+)</name>
        <dbReference type="ChEBI" id="CHEBI:29103"/>
    </ligand>
</feature>
<dbReference type="HAMAP" id="MF_01966">
    <property type="entry name" value="NADHX_epimerase"/>
    <property type="match status" value="1"/>
</dbReference>
<dbReference type="GO" id="GO:0046872">
    <property type="term" value="F:metal ion binding"/>
    <property type="evidence" value="ECO:0007669"/>
    <property type="project" value="UniProtKB-KW"/>
</dbReference>
<comment type="function">
    <text evidence="14">Catalyzes the epimerization of the S- and R-forms of NAD(P)HX, a damaged form of NAD(P)H that is a result of enzymatic or heat-dependent hydration. This is a prerequisite for the S-specific NAD(P)H-hydrate dehydratase to allow the repair of both epimers of NAD(P)HX.</text>
</comment>
<dbReference type="EC" id="5.1.99.6" evidence="4 14"/>
<comment type="catalytic activity">
    <reaction evidence="1 14">
        <text>(6R)-NADHX = (6S)-NADHX</text>
        <dbReference type="Rhea" id="RHEA:32215"/>
        <dbReference type="ChEBI" id="CHEBI:64074"/>
        <dbReference type="ChEBI" id="CHEBI:64075"/>
        <dbReference type="EC" id="5.1.99.6"/>
    </reaction>
</comment>
<comment type="caution">
    <text evidence="18">The sequence shown here is derived from an EMBL/GenBank/DDBJ whole genome shotgun (WGS) entry which is preliminary data.</text>
</comment>
<proteinExistence type="inferred from homology"/>
<evidence type="ECO:0000256" key="13">
    <source>
        <dbReference type="ARBA" id="ARBA00023235"/>
    </source>
</evidence>
<keyword evidence="10 16" id="KW-1133">Transmembrane helix</keyword>
<evidence type="ECO:0000256" key="3">
    <source>
        <dbReference type="ARBA" id="ARBA00004141"/>
    </source>
</evidence>
<dbReference type="Pfam" id="PF03853">
    <property type="entry name" value="YjeF_N"/>
    <property type="match status" value="1"/>
</dbReference>
<dbReference type="GO" id="GO:0005739">
    <property type="term" value="C:mitochondrion"/>
    <property type="evidence" value="ECO:0007669"/>
    <property type="project" value="TreeGrafter"/>
</dbReference>
<protein>
    <recommendedName>
        <fullName evidence="4 14">NAD(P)H-hydrate epimerase</fullName>
        <ecNumber evidence="4 14">5.1.99.6</ecNumber>
    </recommendedName>
    <alternativeName>
        <fullName evidence="14">NAD(P)HX epimerase</fullName>
    </alternativeName>
</protein>
<evidence type="ECO:0000256" key="10">
    <source>
        <dbReference type="ARBA" id="ARBA00022989"/>
    </source>
</evidence>
<dbReference type="Gene3D" id="3.40.50.10260">
    <property type="entry name" value="YjeF N-terminal domain"/>
    <property type="match status" value="1"/>
</dbReference>
<comment type="catalytic activity">
    <reaction evidence="2 14">
        <text>(6R)-NADPHX = (6S)-NADPHX</text>
        <dbReference type="Rhea" id="RHEA:32227"/>
        <dbReference type="ChEBI" id="CHEBI:64076"/>
        <dbReference type="ChEBI" id="CHEBI:64077"/>
        <dbReference type="EC" id="5.1.99.6"/>
    </reaction>
</comment>
<feature type="binding site" evidence="14">
    <location>
        <begin position="334"/>
        <end position="338"/>
    </location>
    <ligand>
        <name>(6S)-NADPHX</name>
        <dbReference type="ChEBI" id="CHEBI:64076"/>
    </ligand>
</feature>
<keyword evidence="6 14" id="KW-0479">Metal-binding</keyword>
<dbReference type="AlphaFoldDB" id="A0A8S2JN14"/>
<dbReference type="GO" id="GO:0000166">
    <property type="term" value="F:nucleotide binding"/>
    <property type="evidence" value="ECO:0007669"/>
    <property type="project" value="UniProtKB-KW"/>
</dbReference>
<evidence type="ECO:0000256" key="4">
    <source>
        <dbReference type="ARBA" id="ARBA00012228"/>
    </source>
</evidence>
<dbReference type="InterPro" id="IPR032976">
    <property type="entry name" value="YJEFN_prot_NAXE-like"/>
</dbReference>
<reference evidence="18" key="1">
    <citation type="submission" date="2021-02" db="EMBL/GenBank/DDBJ databases">
        <authorList>
            <person name="Nowell W R."/>
        </authorList>
    </citation>
    <scope>NUCLEOTIDE SEQUENCE</scope>
</reference>